<keyword evidence="1" id="KW-0805">Transcription regulation</keyword>
<organism evidence="5 6">
    <name type="scientific">Arcobacter nitrofigilis (strain ATCC 33309 / DSM 7299 / CCUG 15893 / LMG 7604 / NCTC 12251 / CI)</name>
    <name type="common">Campylobacter nitrofigilis</name>
    <dbReference type="NCBI Taxonomy" id="572480"/>
    <lineage>
        <taxon>Bacteria</taxon>
        <taxon>Pseudomonadati</taxon>
        <taxon>Campylobacterota</taxon>
        <taxon>Epsilonproteobacteria</taxon>
        <taxon>Campylobacterales</taxon>
        <taxon>Arcobacteraceae</taxon>
        <taxon>Arcobacter</taxon>
    </lineage>
</organism>
<evidence type="ECO:0000313" key="5">
    <source>
        <dbReference type="EMBL" id="ADG94049.1"/>
    </source>
</evidence>
<dbReference type="InterPro" id="IPR032687">
    <property type="entry name" value="AraC-type_N"/>
</dbReference>
<dbReference type="GO" id="GO:0003700">
    <property type="term" value="F:DNA-binding transcription factor activity"/>
    <property type="evidence" value="ECO:0007669"/>
    <property type="project" value="InterPro"/>
</dbReference>
<dbReference type="PANTHER" id="PTHR47894">
    <property type="entry name" value="HTH-TYPE TRANSCRIPTIONAL REGULATOR GADX"/>
    <property type="match status" value="1"/>
</dbReference>
<name>D5V187_ARCNC</name>
<dbReference type="Proteomes" id="UP000000939">
    <property type="component" value="Chromosome"/>
</dbReference>
<gene>
    <name evidence="5" type="ordered locus">Arnit_2398</name>
</gene>
<evidence type="ECO:0000256" key="3">
    <source>
        <dbReference type="ARBA" id="ARBA00023163"/>
    </source>
</evidence>
<evidence type="ECO:0000259" key="4">
    <source>
        <dbReference type="PROSITE" id="PS01124"/>
    </source>
</evidence>
<accession>D5V187</accession>
<dbReference type="GO" id="GO:0005829">
    <property type="term" value="C:cytosol"/>
    <property type="evidence" value="ECO:0007669"/>
    <property type="project" value="TreeGrafter"/>
</dbReference>
<protein>
    <submittedName>
        <fullName evidence="5">Transcriptional regulator, AraC family</fullName>
    </submittedName>
</protein>
<feature type="domain" description="HTH araC/xylS-type" evidence="4">
    <location>
        <begin position="243"/>
        <end position="340"/>
    </location>
</feature>
<dbReference type="InterPro" id="IPR009057">
    <property type="entry name" value="Homeodomain-like_sf"/>
</dbReference>
<evidence type="ECO:0000256" key="2">
    <source>
        <dbReference type="ARBA" id="ARBA00023125"/>
    </source>
</evidence>
<dbReference type="OrthoDB" id="9816010at2"/>
<dbReference type="KEGG" id="ant:Arnit_2398"/>
<dbReference type="HOGENOM" id="CLU_047522_1_3_7"/>
<dbReference type="AlphaFoldDB" id="D5V187"/>
<evidence type="ECO:0000313" key="6">
    <source>
        <dbReference type="Proteomes" id="UP000000939"/>
    </source>
</evidence>
<evidence type="ECO:0000256" key="1">
    <source>
        <dbReference type="ARBA" id="ARBA00023015"/>
    </source>
</evidence>
<dbReference type="RefSeq" id="WP_013136194.1">
    <property type="nucleotide sequence ID" value="NC_014166.1"/>
</dbReference>
<dbReference type="eggNOG" id="COG2207">
    <property type="taxonomic scope" value="Bacteria"/>
</dbReference>
<dbReference type="Pfam" id="PF12833">
    <property type="entry name" value="HTH_18"/>
    <property type="match status" value="1"/>
</dbReference>
<dbReference type="Pfam" id="PF12625">
    <property type="entry name" value="Arabinose_bd"/>
    <property type="match status" value="1"/>
</dbReference>
<dbReference type="SMART" id="SM00342">
    <property type="entry name" value="HTH_ARAC"/>
    <property type="match status" value="1"/>
</dbReference>
<sequence length="342" mass="39452">MAYKNSEAQLPLKIALMILGILEKESNFNLKKFLERKGITSKIIAQDDFTVGMSFLKDPILSVLDEKKDYTILYNLAKHSTPNNLGILGYLMIHSKDVHEALSKFCKYYALIGKKMKLVFTDDEDGYKIVLYFHDENGILVDLENYLVMIHFFNIIHLINYIIPKSIEPSYMKFIQEEPTFPLEDKKVVGIKTFFCQEENSIHFSKNCIKIETISANEYLLKVFEKEAEDALNLKLNEGGLKEKISGLILISSTQLDISLKSISLKAGLTPRVLQKKLKEEGTSFSKILLEVRKKLSIYYLSRNIDLLTISLNIGYLDISIFFRAFKKWYGITPTQWKEKNL</sequence>
<keyword evidence="3" id="KW-0804">Transcription</keyword>
<dbReference type="GO" id="GO:0000976">
    <property type="term" value="F:transcription cis-regulatory region binding"/>
    <property type="evidence" value="ECO:0007669"/>
    <property type="project" value="TreeGrafter"/>
</dbReference>
<dbReference type="Gene3D" id="1.10.10.60">
    <property type="entry name" value="Homeodomain-like"/>
    <property type="match status" value="1"/>
</dbReference>
<proteinExistence type="predicted"/>
<dbReference type="SUPFAM" id="SSF46689">
    <property type="entry name" value="Homeodomain-like"/>
    <property type="match status" value="1"/>
</dbReference>
<reference evidence="5 6" key="1">
    <citation type="journal article" date="2010" name="Stand. Genomic Sci.">
        <title>Complete genome sequence of Arcobacter nitrofigilis type strain (CI).</title>
        <authorList>
            <person name="Pati A."/>
            <person name="Gronow S."/>
            <person name="Lapidus A."/>
            <person name="Copeland A."/>
            <person name="Glavina Del Rio T."/>
            <person name="Nolan M."/>
            <person name="Lucas S."/>
            <person name="Tice H."/>
            <person name="Cheng J.F."/>
            <person name="Han C."/>
            <person name="Chertkov O."/>
            <person name="Bruce D."/>
            <person name="Tapia R."/>
            <person name="Goodwin L."/>
            <person name="Pitluck S."/>
            <person name="Liolios K."/>
            <person name="Ivanova N."/>
            <person name="Mavromatis K."/>
            <person name="Chen A."/>
            <person name="Palaniappan K."/>
            <person name="Land M."/>
            <person name="Hauser L."/>
            <person name="Chang Y.J."/>
            <person name="Jeffries C.D."/>
            <person name="Detter J.C."/>
            <person name="Rohde M."/>
            <person name="Goker M."/>
            <person name="Bristow J."/>
            <person name="Eisen J.A."/>
            <person name="Markowitz V."/>
            <person name="Hugenholtz P."/>
            <person name="Klenk H.P."/>
            <person name="Kyrpides N.C."/>
        </authorList>
    </citation>
    <scope>NUCLEOTIDE SEQUENCE [LARGE SCALE GENOMIC DNA]</scope>
    <source>
        <strain evidence="6">ATCC 33309 / DSM 7299 / CCUG 15893 / LMG 7604 / NCTC 12251 / CI</strain>
    </source>
</reference>
<dbReference type="STRING" id="572480.Arnit_2398"/>
<dbReference type="PROSITE" id="PS01124">
    <property type="entry name" value="HTH_ARAC_FAMILY_2"/>
    <property type="match status" value="1"/>
</dbReference>
<dbReference type="EMBL" id="CP001999">
    <property type="protein sequence ID" value="ADG94049.1"/>
    <property type="molecule type" value="Genomic_DNA"/>
</dbReference>
<dbReference type="InterPro" id="IPR018060">
    <property type="entry name" value="HTH_AraC"/>
</dbReference>
<keyword evidence="6" id="KW-1185">Reference proteome</keyword>
<keyword evidence="2" id="KW-0238">DNA-binding</keyword>
<dbReference type="PANTHER" id="PTHR47894:SF1">
    <property type="entry name" value="HTH-TYPE TRANSCRIPTIONAL REGULATOR VQSM"/>
    <property type="match status" value="1"/>
</dbReference>